<dbReference type="PANTHER" id="PTHR10900">
    <property type="entry name" value="PERIOSTIN-RELATED"/>
    <property type="match status" value="1"/>
</dbReference>
<dbReference type="AlphaFoldDB" id="A0A7H9ASS5"/>
<evidence type="ECO:0000313" key="2">
    <source>
        <dbReference type="EMBL" id="QLG46528.1"/>
    </source>
</evidence>
<sequence>MKRIKSFVFGVFITLAVIACKDTANTTIKEDNKDELLEDRTPVLKEQWKQNMNDWREGDDRDMLKTIISNTSDFDRFVKALRSADMYIGLDELEEATMFIPTNTAFERLNDSRLAELKTPDEVARMTEILKYHIVPEEYDIHTLLSTVRLNEGVLRLQTLQGGYLAFSIQEDQLIITDEMGNVSNINMPDMEASNGVIHGIDDLLTPQ</sequence>
<name>A0A7H9ASS5_9FLAO</name>
<dbReference type="GO" id="GO:0005615">
    <property type="term" value="C:extracellular space"/>
    <property type="evidence" value="ECO:0007669"/>
    <property type="project" value="TreeGrafter"/>
</dbReference>
<dbReference type="RefSeq" id="WP_179242807.1">
    <property type="nucleotide sequence ID" value="NZ_CP058595.1"/>
</dbReference>
<dbReference type="PANTHER" id="PTHR10900:SF77">
    <property type="entry name" value="FI19380P1"/>
    <property type="match status" value="1"/>
</dbReference>
<evidence type="ECO:0000259" key="1">
    <source>
        <dbReference type="PROSITE" id="PS50213"/>
    </source>
</evidence>
<dbReference type="SUPFAM" id="SSF82153">
    <property type="entry name" value="FAS1 domain"/>
    <property type="match status" value="1"/>
</dbReference>
<proteinExistence type="predicted"/>
<dbReference type="Gene3D" id="2.30.180.10">
    <property type="entry name" value="FAS1 domain"/>
    <property type="match status" value="1"/>
</dbReference>
<dbReference type="SMART" id="SM00554">
    <property type="entry name" value="FAS1"/>
    <property type="match status" value="1"/>
</dbReference>
<gene>
    <name evidence="2" type="ORF">HYG79_14620</name>
</gene>
<dbReference type="KEGG" id="cagg:HYG79_14620"/>
<dbReference type="PROSITE" id="PS51257">
    <property type="entry name" value="PROKAR_LIPOPROTEIN"/>
    <property type="match status" value="1"/>
</dbReference>
<protein>
    <submittedName>
        <fullName evidence="2">Fasciclin domain-containing protein</fullName>
    </submittedName>
</protein>
<dbReference type="EMBL" id="CP058595">
    <property type="protein sequence ID" value="QLG46528.1"/>
    <property type="molecule type" value="Genomic_DNA"/>
</dbReference>
<accession>A0A7H9ASS5</accession>
<reference evidence="2 3" key="1">
    <citation type="journal article" date="2006" name="Int. J. Syst. Evol. Microbiol.">
        <title>Costertonia aggregata gen. nov., sp. nov., a mesophilic marine bacterium of the family Flavobacteriaceae, isolated from a mature biofilm.</title>
        <authorList>
            <person name="Kwon K.K."/>
            <person name="Lee Y.K."/>
            <person name="Lee H.K."/>
        </authorList>
    </citation>
    <scope>NUCLEOTIDE SEQUENCE [LARGE SCALE GENOMIC DNA]</scope>
    <source>
        <strain evidence="2 3">KCCM 42265</strain>
    </source>
</reference>
<dbReference type="InterPro" id="IPR036378">
    <property type="entry name" value="FAS1_dom_sf"/>
</dbReference>
<dbReference type="InterPro" id="IPR050904">
    <property type="entry name" value="Adhesion/Biosynth-related"/>
</dbReference>
<dbReference type="InterPro" id="IPR000782">
    <property type="entry name" value="FAS1_domain"/>
</dbReference>
<organism evidence="2 3">
    <name type="scientific">Costertonia aggregata</name>
    <dbReference type="NCBI Taxonomy" id="343403"/>
    <lineage>
        <taxon>Bacteria</taxon>
        <taxon>Pseudomonadati</taxon>
        <taxon>Bacteroidota</taxon>
        <taxon>Flavobacteriia</taxon>
        <taxon>Flavobacteriales</taxon>
        <taxon>Flavobacteriaceae</taxon>
        <taxon>Costertonia</taxon>
    </lineage>
</organism>
<evidence type="ECO:0000313" key="3">
    <source>
        <dbReference type="Proteomes" id="UP000509302"/>
    </source>
</evidence>
<dbReference type="Pfam" id="PF02469">
    <property type="entry name" value="Fasciclin"/>
    <property type="match status" value="1"/>
</dbReference>
<keyword evidence="3" id="KW-1185">Reference proteome</keyword>
<dbReference type="PROSITE" id="PS50213">
    <property type="entry name" value="FAS1"/>
    <property type="match status" value="1"/>
</dbReference>
<dbReference type="Proteomes" id="UP000509302">
    <property type="component" value="Chromosome"/>
</dbReference>
<feature type="domain" description="FAS1" evidence="1">
    <location>
        <begin position="61"/>
        <end position="205"/>
    </location>
</feature>